<dbReference type="EMBL" id="BJYY01000001">
    <property type="protein sequence ID" value="GEO32459.1"/>
    <property type="molecule type" value="Genomic_DNA"/>
</dbReference>
<dbReference type="PROSITE" id="PS00092">
    <property type="entry name" value="N6_MTASE"/>
    <property type="match status" value="1"/>
</dbReference>
<dbReference type="RefSeq" id="WP_246130923.1">
    <property type="nucleotide sequence ID" value="NZ_BAAARM010000001.1"/>
</dbReference>
<dbReference type="InterPro" id="IPR050320">
    <property type="entry name" value="N5-glutamine_MTase"/>
</dbReference>
<comment type="caution">
    <text evidence="2">The sequence shown here is derived from an EMBL/GenBank/DDBJ whole genome shotgun (WGS) entry which is preliminary data.</text>
</comment>
<dbReference type="CDD" id="cd02440">
    <property type="entry name" value="AdoMet_MTases"/>
    <property type="match status" value="1"/>
</dbReference>
<feature type="domain" description="Methyltransferase small" evidence="1">
    <location>
        <begin position="50"/>
        <end position="131"/>
    </location>
</feature>
<keyword evidence="3" id="KW-1185">Reference proteome</keyword>
<dbReference type="InterPro" id="IPR029063">
    <property type="entry name" value="SAM-dependent_MTases_sf"/>
</dbReference>
<evidence type="ECO:0000313" key="3">
    <source>
        <dbReference type="Proteomes" id="UP000321181"/>
    </source>
</evidence>
<dbReference type="GO" id="GO:0003676">
    <property type="term" value="F:nucleic acid binding"/>
    <property type="evidence" value="ECO:0007669"/>
    <property type="project" value="InterPro"/>
</dbReference>
<evidence type="ECO:0000259" key="1">
    <source>
        <dbReference type="Pfam" id="PF05175"/>
    </source>
</evidence>
<dbReference type="PANTHER" id="PTHR18895">
    <property type="entry name" value="HEMK METHYLTRANSFERASE"/>
    <property type="match status" value="1"/>
</dbReference>
<name>A0A512D7L5_9CELL</name>
<dbReference type="PANTHER" id="PTHR18895:SF74">
    <property type="entry name" value="MTRF1L RELEASE FACTOR GLUTAMINE METHYLTRANSFERASE"/>
    <property type="match status" value="1"/>
</dbReference>
<dbReference type="Pfam" id="PF05175">
    <property type="entry name" value="MTS"/>
    <property type="match status" value="1"/>
</dbReference>
<reference evidence="2 3" key="1">
    <citation type="submission" date="2019-07" db="EMBL/GenBank/DDBJ databases">
        <title>Whole genome shotgun sequence of Cellulomonas aerilata NBRC 106308.</title>
        <authorList>
            <person name="Hosoyama A."/>
            <person name="Uohara A."/>
            <person name="Ohji S."/>
            <person name="Ichikawa N."/>
        </authorList>
    </citation>
    <scope>NUCLEOTIDE SEQUENCE [LARGE SCALE GENOMIC DNA]</scope>
    <source>
        <strain evidence="2 3">NBRC 106308</strain>
    </source>
</reference>
<dbReference type="SUPFAM" id="SSF53335">
    <property type="entry name" value="S-adenosyl-L-methionine-dependent methyltransferases"/>
    <property type="match status" value="1"/>
</dbReference>
<sequence length="217" mass="23000">MPDQTADLPRGSMDFGPLVVTFDDRVLRPRLWTLLQASWAAELAPALPPGPVLELCSGAGHIGQAAAVLTGRPLVQVDLDAHACDLARANAASNRIATPVQVRCGDLGDALTPDERFALVLADPPYLPQDEVDEWPDDPDHAIDGGPEGLDLLRRCLAVAGAHLLPGGVVLLQARGREQVEGLRDDLAAAGLELTDVRVQDDRRAVALLRRAGTVAT</sequence>
<dbReference type="InterPro" id="IPR007848">
    <property type="entry name" value="Small_mtfrase_dom"/>
</dbReference>
<proteinExistence type="predicted"/>
<evidence type="ECO:0000313" key="2">
    <source>
        <dbReference type="EMBL" id="GEO32459.1"/>
    </source>
</evidence>
<dbReference type="GO" id="GO:0008170">
    <property type="term" value="F:N-methyltransferase activity"/>
    <property type="evidence" value="ECO:0007669"/>
    <property type="project" value="UniProtKB-ARBA"/>
</dbReference>
<protein>
    <recommendedName>
        <fullName evidence="1">Methyltransferase small domain-containing protein</fullName>
    </recommendedName>
</protein>
<organism evidence="2 3">
    <name type="scientific">Cellulomonas aerilata</name>
    <dbReference type="NCBI Taxonomy" id="515326"/>
    <lineage>
        <taxon>Bacteria</taxon>
        <taxon>Bacillati</taxon>
        <taxon>Actinomycetota</taxon>
        <taxon>Actinomycetes</taxon>
        <taxon>Micrococcales</taxon>
        <taxon>Cellulomonadaceae</taxon>
        <taxon>Cellulomonas</taxon>
    </lineage>
</organism>
<dbReference type="InterPro" id="IPR002052">
    <property type="entry name" value="DNA_methylase_N6_adenine_CS"/>
</dbReference>
<dbReference type="GO" id="GO:0008757">
    <property type="term" value="F:S-adenosylmethionine-dependent methyltransferase activity"/>
    <property type="evidence" value="ECO:0007669"/>
    <property type="project" value="UniProtKB-ARBA"/>
</dbReference>
<dbReference type="AlphaFoldDB" id="A0A512D7L5"/>
<dbReference type="Proteomes" id="UP000321181">
    <property type="component" value="Unassembled WGS sequence"/>
</dbReference>
<accession>A0A512D7L5</accession>
<dbReference type="GO" id="GO:0032259">
    <property type="term" value="P:methylation"/>
    <property type="evidence" value="ECO:0007669"/>
    <property type="project" value="InterPro"/>
</dbReference>
<gene>
    <name evidence="2" type="ORF">CAE01nite_01840</name>
</gene>
<dbReference type="Gene3D" id="3.40.50.150">
    <property type="entry name" value="Vaccinia Virus protein VP39"/>
    <property type="match status" value="1"/>
</dbReference>